<dbReference type="NCBIfam" id="NF003950">
    <property type="entry name" value="PRK05450.1-3"/>
    <property type="match status" value="1"/>
</dbReference>
<dbReference type="PANTHER" id="PTHR42866">
    <property type="entry name" value="3-DEOXY-MANNO-OCTULOSONATE CYTIDYLYLTRANSFERASE"/>
    <property type="match status" value="1"/>
</dbReference>
<dbReference type="GO" id="GO:0016020">
    <property type="term" value="C:membrane"/>
    <property type="evidence" value="ECO:0007669"/>
    <property type="project" value="UniProtKB-SubCell"/>
</dbReference>
<dbReference type="Proteomes" id="UP000316688">
    <property type="component" value="Unassembled WGS sequence"/>
</dbReference>
<evidence type="ECO:0000256" key="1">
    <source>
        <dbReference type="ARBA" id="ARBA00004370"/>
    </source>
</evidence>
<accession>A0A557RJ33</accession>
<keyword evidence="3 5" id="KW-0548">Nucleotidyltransferase</keyword>
<comment type="subcellular location">
    <subcellularLocation>
        <location evidence="5">Cytoplasm</location>
    </subcellularLocation>
    <subcellularLocation>
        <location evidence="1">Membrane</location>
    </subcellularLocation>
</comment>
<dbReference type="AlphaFoldDB" id="A0A557RJ33"/>
<dbReference type="FunFam" id="3.90.550.10:FF:000011">
    <property type="entry name" value="3-deoxy-manno-octulosonate cytidylyltransferase"/>
    <property type="match status" value="1"/>
</dbReference>
<dbReference type="InterPro" id="IPR029044">
    <property type="entry name" value="Nucleotide-diphossugar_trans"/>
</dbReference>
<dbReference type="Pfam" id="PF02348">
    <property type="entry name" value="CTP_transf_3"/>
    <property type="match status" value="1"/>
</dbReference>
<dbReference type="RefSeq" id="WP_144347330.1">
    <property type="nucleotide sequence ID" value="NZ_VMKP01000002.1"/>
</dbReference>
<dbReference type="EC" id="2.7.7.38" evidence="5"/>
<proteinExistence type="inferred from homology"/>
<evidence type="ECO:0000256" key="2">
    <source>
        <dbReference type="ARBA" id="ARBA00022679"/>
    </source>
</evidence>
<dbReference type="GO" id="GO:0008690">
    <property type="term" value="F:3-deoxy-manno-octulosonate cytidylyltransferase activity"/>
    <property type="evidence" value="ECO:0007669"/>
    <property type="project" value="UniProtKB-UniRule"/>
</dbReference>
<dbReference type="InterPro" id="IPR003329">
    <property type="entry name" value="Cytidylyl_trans"/>
</dbReference>
<keyword evidence="7" id="KW-1185">Reference proteome</keyword>
<dbReference type="SUPFAM" id="SSF53448">
    <property type="entry name" value="Nucleotide-diphospho-sugar transferases"/>
    <property type="match status" value="1"/>
</dbReference>
<comment type="pathway">
    <text evidence="5">Nucleotide-sugar biosynthesis; CMP-3-deoxy-D-manno-octulosonate biosynthesis; CMP-3-deoxy-D-manno-octulosonate from 3-deoxy-D-manno-octulosonate and CTP: step 1/1.</text>
</comment>
<dbReference type="Gene3D" id="3.90.550.10">
    <property type="entry name" value="Spore Coat Polysaccharide Biosynthesis Protein SpsA, Chain A"/>
    <property type="match status" value="1"/>
</dbReference>
<evidence type="ECO:0000313" key="6">
    <source>
        <dbReference type="EMBL" id="TVO65159.1"/>
    </source>
</evidence>
<dbReference type="CDD" id="cd02517">
    <property type="entry name" value="CMP-KDO-Synthetase"/>
    <property type="match status" value="1"/>
</dbReference>
<keyword evidence="5" id="KW-0963">Cytoplasm</keyword>
<evidence type="ECO:0000256" key="3">
    <source>
        <dbReference type="ARBA" id="ARBA00022695"/>
    </source>
</evidence>
<dbReference type="InterPro" id="IPR004528">
    <property type="entry name" value="KdsB"/>
</dbReference>
<keyword evidence="4 5" id="KW-0448">Lipopolysaccharide biosynthesis</keyword>
<comment type="caution">
    <text evidence="6">The sequence shown here is derived from an EMBL/GenBank/DDBJ whole genome shotgun (WGS) entry which is preliminary data.</text>
</comment>
<dbReference type="EMBL" id="VMKP01000002">
    <property type="protein sequence ID" value="TVO65159.1"/>
    <property type="molecule type" value="Genomic_DNA"/>
</dbReference>
<reference evidence="6 7" key="1">
    <citation type="submission" date="2019-07" db="EMBL/GenBank/DDBJ databases">
        <title>Reclasification of Spiribacter aquaticus.</title>
        <authorList>
            <person name="Leon M.J."/>
            <person name="Sanchez-Porro C."/>
            <person name="Ventosa A."/>
        </authorList>
    </citation>
    <scope>NUCLEOTIDE SEQUENCE [LARGE SCALE GENOMIC DNA]</scope>
    <source>
        <strain evidence="6 7">SP30</strain>
    </source>
</reference>
<keyword evidence="2 5" id="KW-0808">Transferase</keyword>
<evidence type="ECO:0000313" key="7">
    <source>
        <dbReference type="Proteomes" id="UP000316688"/>
    </source>
</evidence>
<dbReference type="HAMAP" id="MF_00057">
    <property type="entry name" value="KdsB"/>
    <property type="match status" value="1"/>
</dbReference>
<sequence length="255" mass="26914">MNAFTVVIPARYSSTRLPGKPLLPLGGRPVIEHVWQRATESGARRVIIATDHADIAGCARALGAECCLTDPGHASGTERIAEVVATCALDPAEIVVNLQGDEPLMPPALLAQVAHTLAGNPAASMATLATALHDSDELHDPHAVKLVADHSGRALYFSRAAIPWDREGQGDRLRRVARRHLGIYAYRAGFLREYAALPVSALEGIEQLEQLRALEAGVHIQVADADEPPGPGIDTAADLAMAEAAIGSTATGDRQ</sequence>
<protein>
    <recommendedName>
        <fullName evidence="5">3-deoxy-manno-octulosonate cytidylyltransferase</fullName>
        <ecNumber evidence="5">2.7.7.38</ecNumber>
    </recommendedName>
    <alternativeName>
        <fullName evidence="5">CMP-2-keto-3-deoxyoctulosonic acid synthase</fullName>
        <shortName evidence="5">CKS</shortName>
        <shortName evidence="5">CMP-KDO synthase</shortName>
    </alternativeName>
</protein>
<dbReference type="PANTHER" id="PTHR42866:SF2">
    <property type="entry name" value="3-DEOXY-MANNO-OCTULOSONATE CYTIDYLYLTRANSFERASE, MITOCHONDRIAL"/>
    <property type="match status" value="1"/>
</dbReference>
<comment type="catalytic activity">
    <reaction evidence="5">
        <text>3-deoxy-alpha-D-manno-oct-2-ulosonate + CTP = CMP-3-deoxy-beta-D-manno-octulosonate + diphosphate</text>
        <dbReference type="Rhea" id="RHEA:23448"/>
        <dbReference type="ChEBI" id="CHEBI:33019"/>
        <dbReference type="ChEBI" id="CHEBI:37563"/>
        <dbReference type="ChEBI" id="CHEBI:85986"/>
        <dbReference type="ChEBI" id="CHEBI:85987"/>
        <dbReference type="EC" id="2.7.7.38"/>
    </reaction>
</comment>
<dbReference type="GO" id="GO:0009103">
    <property type="term" value="P:lipopolysaccharide biosynthetic process"/>
    <property type="evidence" value="ECO:0007669"/>
    <property type="project" value="UniProtKB-UniRule"/>
</dbReference>
<dbReference type="NCBIfam" id="NF003952">
    <property type="entry name" value="PRK05450.1-5"/>
    <property type="match status" value="1"/>
</dbReference>
<organism evidence="6 7">
    <name type="scientific">Spiribacter aquaticus</name>
    <dbReference type="NCBI Taxonomy" id="1935996"/>
    <lineage>
        <taxon>Bacteria</taxon>
        <taxon>Pseudomonadati</taxon>
        <taxon>Pseudomonadota</taxon>
        <taxon>Gammaproteobacteria</taxon>
        <taxon>Chromatiales</taxon>
        <taxon>Ectothiorhodospiraceae</taxon>
        <taxon>Spiribacter</taxon>
    </lineage>
</organism>
<dbReference type="GO" id="GO:0033468">
    <property type="term" value="P:CMP-keto-3-deoxy-D-manno-octulosonic acid biosynthetic process"/>
    <property type="evidence" value="ECO:0007669"/>
    <property type="project" value="UniProtKB-UniRule"/>
</dbReference>
<evidence type="ECO:0000256" key="5">
    <source>
        <dbReference type="HAMAP-Rule" id="MF_00057"/>
    </source>
</evidence>
<name>A0A557RJ33_9GAMM</name>
<dbReference type="GO" id="GO:0005829">
    <property type="term" value="C:cytosol"/>
    <property type="evidence" value="ECO:0007669"/>
    <property type="project" value="TreeGrafter"/>
</dbReference>
<dbReference type="NCBIfam" id="TIGR00466">
    <property type="entry name" value="kdsB"/>
    <property type="match status" value="1"/>
</dbReference>
<gene>
    <name evidence="5 6" type="primary">kdsB</name>
    <name evidence="6" type="ORF">FPL11_03430</name>
</gene>
<comment type="function">
    <text evidence="5">Activates KDO (a required 8-carbon sugar) for incorporation into bacterial lipopolysaccharide in Gram-negative bacteria.</text>
</comment>
<comment type="similarity">
    <text evidence="5">Belongs to the KdsB family.</text>
</comment>
<evidence type="ECO:0000256" key="4">
    <source>
        <dbReference type="ARBA" id="ARBA00022985"/>
    </source>
</evidence>
<dbReference type="UniPathway" id="UPA00358">
    <property type="reaction ID" value="UER00476"/>
</dbReference>